<gene>
    <name evidence="1" type="ORF">CPELLU_LOCUS17127</name>
</gene>
<accession>A0A9N9JRN3</accession>
<evidence type="ECO:0000313" key="1">
    <source>
        <dbReference type="EMBL" id="CAG8792922.1"/>
    </source>
</evidence>
<keyword evidence="2" id="KW-1185">Reference proteome</keyword>
<dbReference type="Proteomes" id="UP000789759">
    <property type="component" value="Unassembled WGS sequence"/>
</dbReference>
<sequence>MGLLMSTSLFNVETDINIVPVSLDGKGNSVKCARVNKVEVHLFQHDEVNANFLVKSSDEFVASNGSEIGIGLEELKLRTLMLATRI</sequence>
<name>A0A9N9JRN3_9GLOM</name>
<comment type="caution">
    <text evidence="1">The sequence shown here is derived from an EMBL/GenBank/DDBJ whole genome shotgun (WGS) entry which is preliminary data.</text>
</comment>
<dbReference type="EMBL" id="CAJVQA010027824">
    <property type="protein sequence ID" value="CAG8792922.1"/>
    <property type="molecule type" value="Genomic_DNA"/>
</dbReference>
<reference evidence="1" key="1">
    <citation type="submission" date="2021-06" db="EMBL/GenBank/DDBJ databases">
        <authorList>
            <person name="Kallberg Y."/>
            <person name="Tangrot J."/>
            <person name="Rosling A."/>
        </authorList>
    </citation>
    <scope>NUCLEOTIDE SEQUENCE</scope>
    <source>
        <strain evidence="1">FL966</strain>
    </source>
</reference>
<feature type="non-terminal residue" evidence="1">
    <location>
        <position position="1"/>
    </location>
</feature>
<dbReference type="OrthoDB" id="2409255at2759"/>
<evidence type="ECO:0000313" key="2">
    <source>
        <dbReference type="Proteomes" id="UP000789759"/>
    </source>
</evidence>
<organism evidence="1 2">
    <name type="scientific">Cetraspora pellucida</name>
    <dbReference type="NCBI Taxonomy" id="1433469"/>
    <lineage>
        <taxon>Eukaryota</taxon>
        <taxon>Fungi</taxon>
        <taxon>Fungi incertae sedis</taxon>
        <taxon>Mucoromycota</taxon>
        <taxon>Glomeromycotina</taxon>
        <taxon>Glomeromycetes</taxon>
        <taxon>Diversisporales</taxon>
        <taxon>Gigasporaceae</taxon>
        <taxon>Cetraspora</taxon>
    </lineage>
</organism>
<protein>
    <submittedName>
        <fullName evidence="1">21393_t:CDS:1</fullName>
    </submittedName>
</protein>
<dbReference type="AlphaFoldDB" id="A0A9N9JRN3"/>
<proteinExistence type="predicted"/>